<gene>
    <name evidence="2" type="ORF">L0661_25015</name>
</gene>
<dbReference type="Proteomes" id="UP001139411">
    <property type="component" value="Unassembled WGS sequence"/>
</dbReference>
<protein>
    <recommendedName>
        <fullName evidence="4">Outer membrane protein with beta-barrel domain</fullName>
    </recommendedName>
</protein>
<feature type="signal peptide" evidence="1">
    <location>
        <begin position="1"/>
        <end position="23"/>
    </location>
</feature>
<evidence type="ECO:0000313" key="2">
    <source>
        <dbReference type="EMBL" id="MCF2501603.1"/>
    </source>
</evidence>
<accession>A0A9X1QJY2</accession>
<sequence>MKKILFMFLLAAALGTTSQKAFAQFEKGDKILNLGIGGGGYGFYGGGFAVGGSFEVGVHEFISVGAQADIRFYNYGYLLGPSSNYVAVPIAARGSYHYGKHFLTIDKLDLYAGPALGFNIDGNEYYTSSAVVVGVFAGARYYFKPTVGVFLELAGGTNMIPAKAGVSLKF</sequence>
<evidence type="ECO:0008006" key="4">
    <source>
        <dbReference type="Google" id="ProtNLM"/>
    </source>
</evidence>
<dbReference type="EMBL" id="JAKFFV010000023">
    <property type="protein sequence ID" value="MCF2501603.1"/>
    <property type="molecule type" value="Genomic_DNA"/>
</dbReference>
<dbReference type="AlphaFoldDB" id="A0A9X1QJY2"/>
<name>A0A9X1QJY2_9BACT</name>
<keyword evidence="1" id="KW-0732">Signal</keyword>
<evidence type="ECO:0000313" key="3">
    <source>
        <dbReference type="Proteomes" id="UP001139411"/>
    </source>
</evidence>
<feature type="chain" id="PRO_5040773224" description="Outer membrane protein with beta-barrel domain" evidence="1">
    <location>
        <begin position="24"/>
        <end position="170"/>
    </location>
</feature>
<comment type="caution">
    <text evidence="2">The sequence shown here is derived from an EMBL/GenBank/DDBJ whole genome shotgun (WGS) entry which is preliminary data.</text>
</comment>
<organism evidence="2 3">
    <name type="scientific">Dyadobacter chenhuakuii</name>
    <dbReference type="NCBI Taxonomy" id="2909339"/>
    <lineage>
        <taxon>Bacteria</taxon>
        <taxon>Pseudomonadati</taxon>
        <taxon>Bacteroidota</taxon>
        <taxon>Cytophagia</taxon>
        <taxon>Cytophagales</taxon>
        <taxon>Spirosomataceae</taxon>
        <taxon>Dyadobacter</taxon>
    </lineage>
</organism>
<evidence type="ECO:0000256" key="1">
    <source>
        <dbReference type="SAM" id="SignalP"/>
    </source>
</evidence>
<dbReference type="RefSeq" id="WP_235179718.1">
    <property type="nucleotide sequence ID" value="NZ_JAKFFV010000023.1"/>
</dbReference>
<reference evidence="2" key="1">
    <citation type="submission" date="2022-01" db="EMBL/GenBank/DDBJ databases">
        <title>Novel species in genus Dyadobacter.</title>
        <authorList>
            <person name="Ma C."/>
        </authorList>
    </citation>
    <scope>NUCLEOTIDE SEQUENCE</scope>
    <source>
        <strain evidence="2">CY357</strain>
    </source>
</reference>
<proteinExistence type="predicted"/>